<keyword evidence="1" id="KW-0408">Iron</keyword>
<sequence length="122" mass="13677">MLLAELGPGEKFKVMRVVFGGEIGKRLADLGFISGTEGEVVRAALFRGPMQIRLGDYDLIMRRHEARLVEVELLPQTAAKKPTPEARTHIDLRPHFRHGLSHMAHGIRSRRPVSGKKPHSCH</sequence>
<evidence type="ECO:0000256" key="1">
    <source>
        <dbReference type="ARBA" id="ARBA00023004"/>
    </source>
</evidence>
<dbReference type="InterPro" id="IPR038157">
    <property type="entry name" value="FeoA_core_dom"/>
</dbReference>
<protein>
    <recommendedName>
        <fullName evidence="3">Ferrous iron transporter FeoA-like domain-containing protein</fullName>
    </recommendedName>
</protein>
<accession>A0A3P3XQU6</accession>
<dbReference type="Gene3D" id="2.30.30.90">
    <property type="match status" value="1"/>
</dbReference>
<dbReference type="InterPro" id="IPR052713">
    <property type="entry name" value="FeoA"/>
</dbReference>
<organism evidence="4">
    <name type="scientific">uncultured spirochete</name>
    <dbReference type="NCBI Taxonomy" id="156406"/>
    <lineage>
        <taxon>Bacteria</taxon>
        <taxon>Pseudomonadati</taxon>
        <taxon>Spirochaetota</taxon>
        <taxon>Spirochaetia</taxon>
        <taxon>Spirochaetales</taxon>
        <taxon>environmental samples</taxon>
    </lineage>
</organism>
<proteinExistence type="predicted"/>
<dbReference type="SMART" id="SM00899">
    <property type="entry name" value="FeoA"/>
    <property type="match status" value="1"/>
</dbReference>
<dbReference type="AlphaFoldDB" id="A0A3P3XQU6"/>
<gene>
    <name evidence="4" type="ORF">SPIRO4BDMA_50125</name>
</gene>
<dbReference type="GO" id="GO:0046914">
    <property type="term" value="F:transition metal ion binding"/>
    <property type="evidence" value="ECO:0007669"/>
    <property type="project" value="InterPro"/>
</dbReference>
<dbReference type="SUPFAM" id="SSF50037">
    <property type="entry name" value="C-terminal domain of transcriptional repressors"/>
    <property type="match status" value="1"/>
</dbReference>
<dbReference type="Pfam" id="PF04023">
    <property type="entry name" value="FeoA"/>
    <property type="match status" value="1"/>
</dbReference>
<feature type="domain" description="Ferrous iron transporter FeoA-like" evidence="3">
    <location>
        <begin position="1"/>
        <end position="73"/>
    </location>
</feature>
<reference evidence="4" key="1">
    <citation type="submission" date="2017-02" db="EMBL/GenBank/DDBJ databases">
        <authorList>
            <person name="Regsiter A."/>
            <person name="William W."/>
        </authorList>
    </citation>
    <scope>NUCLEOTIDE SEQUENCE</scope>
    <source>
        <strain evidence="4">BdmA 4</strain>
    </source>
</reference>
<evidence type="ECO:0000256" key="2">
    <source>
        <dbReference type="SAM" id="MobiDB-lite"/>
    </source>
</evidence>
<dbReference type="InterPro" id="IPR008988">
    <property type="entry name" value="Transcriptional_repressor_C"/>
</dbReference>
<name>A0A3P3XQU6_9SPIR</name>
<dbReference type="PANTHER" id="PTHR42954">
    <property type="entry name" value="FE(2+) TRANSPORT PROTEIN A"/>
    <property type="match status" value="1"/>
</dbReference>
<dbReference type="PANTHER" id="PTHR42954:SF2">
    <property type="entry name" value="FE(2+) TRANSPORT PROTEIN A"/>
    <property type="match status" value="1"/>
</dbReference>
<feature type="region of interest" description="Disordered" evidence="2">
    <location>
        <begin position="103"/>
        <end position="122"/>
    </location>
</feature>
<dbReference type="InterPro" id="IPR007167">
    <property type="entry name" value="Fe-transptr_FeoA-like"/>
</dbReference>
<dbReference type="EMBL" id="FWDO01000005">
    <property type="protein sequence ID" value="SLM18610.1"/>
    <property type="molecule type" value="Genomic_DNA"/>
</dbReference>
<evidence type="ECO:0000259" key="3">
    <source>
        <dbReference type="SMART" id="SM00899"/>
    </source>
</evidence>
<evidence type="ECO:0000313" key="4">
    <source>
        <dbReference type="EMBL" id="SLM18610.1"/>
    </source>
</evidence>